<dbReference type="EnsemblMetazoa" id="AMEM017589-RA">
    <property type="protein sequence ID" value="AMEM017589-PA"/>
    <property type="gene ID" value="AMEM017589"/>
</dbReference>
<keyword evidence="1" id="KW-0472">Membrane</keyword>
<feature type="transmembrane region" description="Helical" evidence="1">
    <location>
        <begin position="95"/>
        <end position="118"/>
    </location>
</feature>
<evidence type="ECO:0000313" key="3">
    <source>
        <dbReference type="Proteomes" id="UP000075903"/>
    </source>
</evidence>
<reference evidence="2" key="1">
    <citation type="submission" date="2020-05" db="UniProtKB">
        <authorList>
            <consortium name="EnsemblMetazoa"/>
        </authorList>
    </citation>
    <scope>IDENTIFICATION</scope>
    <source>
        <strain evidence="2">MAF</strain>
    </source>
</reference>
<accession>A0A182VMQ2</accession>
<evidence type="ECO:0000313" key="2">
    <source>
        <dbReference type="EnsemblMetazoa" id="AMEM017589-PA"/>
    </source>
</evidence>
<keyword evidence="1" id="KW-0812">Transmembrane</keyword>
<organism evidence="2 3">
    <name type="scientific">Anopheles merus</name>
    <name type="common">Mosquito</name>
    <dbReference type="NCBI Taxonomy" id="30066"/>
    <lineage>
        <taxon>Eukaryota</taxon>
        <taxon>Metazoa</taxon>
        <taxon>Ecdysozoa</taxon>
        <taxon>Arthropoda</taxon>
        <taxon>Hexapoda</taxon>
        <taxon>Insecta</taxon>
        <taxon>Pterygota</taxon>
        <taxon>Neoptera</taxon>
        <taxon>Endopterygota</taxon>
        <taxon>Diptera</taxon>
        <taxon>Nematocera</taxon>
        <taxon>Culicoidea</taxon>
        <taxon>Culicidae</taxon>
        <taxon>Anophelinae</taxon>
        <taxon>Anopheles</taxon>
    </lineage>
</organism>
<dbReference type="Proteomes" id="UP000075903">
    <property type="component" value="Unassembled WGS sequence"/>
</dbReference>
<keyword evidence="1" id="KW-1133">Transmembrane helix</keyword>
<dbReference type="VEuPathDB" id="VectorBase:AMEM017589"/>
<protein>
    <submittedName>
        <fullName evidence="2">Uncharacterized protein</fullName>
    </submittedName>
</protein>
<dbReference type="AlphaFoldDB" id="A0A182VMQ2"/>
<name>A0A182VMQ2_ANOME</name>
<evidence type="ECO:0000256" key="1">
    <source>
        <dbReference type="SAM" id="Phobius"/>
    </source>
</evidence>
<keyword evidence="3" id="KW-1185">Reference proteome</keyword>
<proteinExistence type="predicted"/>
<sequence>MALHFCFGSKTPQFRCTIDYAVSVGMGGEAWTVYIIYCPLHQAAAIRMDAKWKTYIRTTSGRGNCWFHYCCFYCFSTGPPGCTNVRMRVWFNHHIIIIISINIIIIIIIIIIITIMTVEHVSHGYEVTSSHFHRFNS</sequence>